<dbReference type="EMBL" id="CAJNJA010011905">
    <property type="protein sequence ID" value="CAE7283044.1"/>
    <property type="molecule type" value="Genomic_DNA"/>
</dbReference>
<dbReference type="GO" id="GO:0006412">
    <property type="term" value="P:translation"/>
    <property type="evidence" value="ECO:0007669"/>
    <property type="project" value="InterPro"/>
</dbReference>
<feature type="region of interest" description="Disordered" evidence="9">
    <location>
        <begin position="429"/>
        <end position="451"/>
    </location>
</feature>
<evidence type="ECO:0000256" key="7">
    <source>
        <dbReference type="ARBA" id="ARBA00035387"/>
    </source>
</evidence>
<dbReference type="SUPFAM" id="SSF52166">
    <property type="entry name" value="Ribosomal protein L4"/>
    <property type="match status" value="1"/>
</dbReference>
<keyword evidence="8" id="KW-0175">Coiled coil</keyword>
<dbReference type="AlphaFoldDB" id="A0A812N0U7"/>
<evidence type="ECO:0000256" key="6">
    <source>
        <dbReference type="ARBA" id="ARBA00035208"/>
    </source>
</evidence>
<evidence type="ECO:0000256" key="10">
    <source>
        <dbReference type="SAM" id="Phobius"/>
    </source>
</evidence>
<keyword evidence="4" id="KW-0689">Ribosomal protein</keyword>
<reference evidence="11" key="1">
    <citation type="submission" date="2021-02" db="EMBL/GenBank/DDBJ databases">
        <authorList>
            <person name="Dougan E. K."/>
            <person name="Rhodes N."/>
            <person name="Thang M."/>
            <person name="Chan C."/>
        </authorList>
    </citation>
    <scope>NUCLEOTIDE SEQUENCE</scope>
</reference>
<feature type="compositionally biased region" description="Acidic residues" evidence="9">
    <location>
        <begin position="429"/>
        <end position="448"/>
    </location>
</feature>
<keyword evidence="3" id="KW-0694">RNA-binding</keyword>
<evidence type="ECO:0000256" key="2">
    <source>
        <dbReference type="ARBA" id="ARBA00022730"/>
    </source>
</evidence>
<evidence type="ECO:0000256" key="9">
    <source>
        <dbReference type="SAM" id="MobiDB-lite"/>
    </source>
</evidence>
<dbReference type="PROSITE" id="PS51257">
    <property type="entry name" value="PROKAR_LIPOPROTEIN"/>
    <property type="match status" value="1"/>
</dbReference>
<keyword evidence="12" id="KW-1185">Reference proteome</keyword>
<comment type="similarity">
    <text evidence="1">Belongs to the universal ribosomal protein uL4 family.</text>
</comment>
<keyword evidence="5" id="KW-0687">Ribonucleoprotein</keyword>
<keyword evidence="10" id="KW-0472">Membrane</keyword>
<dbReference type="Pfam" id="PF00573">
    <property type="entry name" value="Ribosomal_L4"/>
    <property type="match status" value="1"/>
</dbReference>
<evidence type="ECO:0000313" key="12">
    <source>
        <dbReference type="Proteomes" id="UP000601435"/>
    </source>
</evidence>
<keyword evidence="10" id="KW-1133">Transmembrane helix</keyword>
<dbReference type="InterPro" id="IPR013005">
    <property type="entry name" value="Ribosomal_uL4-like"/>
</dbReference>
<evidence type="ECO:0000256" key="3">
    <source>
        <dbReference type="ARBA" id="ARBA00022884"/>
    </source>
</evidence>
<organism evidence="11 12">
    <name type="scientific">Symbiodinium necroappetens</name>
    <dbReference type="NCBI Taxonomy" id="1628268"/>
    <lineage>
        <taxon>Eukaryota</taxon>
        <taxon>Sar</taxon>
        <taxon>Alveolata</taxon>
        <taxon>Dinophyceae</taxon>
        <taxon>Suessiales</taxon>
        <taxon>Symbiodiniaceae</taxon>
        <taxon>Symbiodinium</taxon>
    </lineage>
</organism>
<dbReference type="Gene3D" id="3.40.1370.10">
    <property type="match status" value="1"/>
</dbReference>
<feature type="coiled-coil region" evidence="8">
    <location>
        <begin position="564"/>
        <end position="593"/>
    </location>
</feature>
<keyword evidence="10" id="KW-0812">Transmembrane</keyword>
<protein>
    <recommendedName>
        <fullName evidence="6">Large ribosomal subunit protein uL4c</fullName>
    </recommendedName>
    <alternativeName>
        <fullName evidence="7">50S ribosomal protein L4, chloroplastic</fullName>
    </alternativeName>
</protein>
<evidence type="ECO:0000256" key="4">
    <source>
        <dbReference type="ARBA" id="ARBA00022980"/>
    </source>
</evidence>
<proteinExistence type="inferred from homology"/>
<dbReference type="PANTHER" id="PTHR10746">
    <property type="entry name" value="50S RIBOSOMAL PROTEIN L4"/>
    <property type="match status" value="1"/>
</dbReference>
<dbReference type="OrthoDB" id="275876at2759"/>
<feature type="transmembrane region" description="Helical" evidence="10">
    <location>
        <begin position="379"/>
        <end position="403"/>
    </location>
</feature>
<accession>A0A812N0U7</accession>
<evidence type="ECO:0000256" key="8">
    <source>
        <dbReference type="SAM" id="Coils"/>
    </source>
</evidence>
<dbReference type="GO" id="GO:0003735">
    <property type="term" value="F:structural constituent of ribosome"/>
    <property type="evidence" value="ECO:0007669"/>
    <property type="project" value="InterPro"/>
</dbReference>
<gene>
    <name evidence="11" type="primary">rplD</name>
    <name evidence="11" type="ORF">SNEC2469_LOCUS6905</name>
</gene>
<dbReference type="InterPro" id="IPR023574">
    <property type="entry name" value="Ribosomal_uL4_dom_sf"/>
</dbReference>
<evidence type="ECO:0000256" key="5">
    <source>
        <dbReference type="ARBA" id="ARBA00023274"/>
    </source>
</evidence>
<evidence type="ECO:0000256" key="1">
    <source>
        <dbReference type="ARBA" id="ARBA00010528"/>
    </source>
</evidence>
<keyword evidence="2" id="KW-0699">rRNA-binding</keyword>
<feature type="transmembrane region" description="Helical" evidence="10">
    <location>
        <begin position="59"/>
        <end position="80"/>
    </location>
</feature>
<dbReference type="GO" id="GO:0019843">
    <property type="term" value="F:rRNA binding"/>
    <property type="evidence" value="ECO:0007669"/>
    <property type="project" value="UniProtKB-KW"/>
</dbReference>
<dbReference type="GO" id="GO:0005840">
    <property type="term" value="C:ribosome"/>
    <property type="evidence" value="ECO:0007669"/>
    <property type="project" value="UniProtKB-KW"/>
</dbReference>
<name>A0A812N0U7_9DINO</name>
<dbReference type="Proteomes" id="UP000601435">
    <property type="component" value="Unassembled WGS sequence"/>
</dbReference>
<evidence type="ECO:0000313" key="11">
    <source>
        <dbReference type="EMBL" id="CAE7283044.1"/>
    </source>
</evidence>
<comment type="caution">
    <text evidence="11">The sequence shown here is derived from an EMBL/GenBank/DDBJ whole genome shotgun (WGS) entry which is preliminary data.</text>
</comment>
<dbReference type="PANTHER" id="PTHR10746:SF17">
    <property type="entry name" value="LARGE RIBOSOMAL SUBUNIT PROTEIN UL4C"/>
    <property type="match status" value="1"/>
</dbReference>
<dbReference type="InterPro" id="IPR002136">
    <property type="entry name" value="Ribosomal_uL4"/>
</dbReference>
<dbReference type="GO" id="GO:1990904">
    <property type="term" value="C:ribonucleoprotein complex"/>
    <property type="evidence" value="ECO:0007669"/>
    <property type="project" value="UniProtKB-KW"/>
</dbReference>
<sequence length="622" mass="72055">MLSRKIEARRLLFAACLAAIAGACGAFGFVQPIGGLSPSLERLSSGRPSQSGPRLRRDGFVPCAAALCASAIAVTARAWLTVRRAVPTQKRIPVVNLAGQKIGEEELQLRTFSRETANYCVHQAHTIYKYQQLPFTAFIKRRSDMKKGKKLWKNKGVGKARMGTIYSPLWGKSATNKNRHGLDDRKKKFLPRLFHCKAISTVLQSKWRCMKIVEGLEDHFEEPRYYELSDMVKAWTGMKPGIKQTLMITRSGYGEEHKYWCLPTKASFRSPLYMAGRLIENFSMRRPRDMDPDSDGLHQALLGRRVIISREAFFDLKAKFDAHTGWAFKNPKKILVQQMQDLVKEYPYDREAEFEAAREVPKKLAEREFWAKEARRPRLFLAALGAVALVVVSSGFASCFAFAGGRPALSPARGRVLRAEAEDAEVVDVDVEDEEDEEELSTDAEPESVFDGSSKQFSISWYNKTKYKVFSDGMYEIAKTGETGEWCKYFKMPQSEVERRKPKLMFEYFKKIRKWRRKMGMCRYPNGHLKFIVMMKDHPFTREIYGDKYADTPKWIYNKGEVKRKEMVKRARKLELMLRREDEERRLDRLREMGVWTGEPSWHRDAERDMRWRPRHAKGAWR</sequence>